<dbReference type="GO" id="GO:0005102">
    <property type="term" value="F:signaling receptor binding"/>
    <property type="evidence" value="ECO:0007669"/>
    <property type="project" value="TreeGrafter"/>
</dbReference>
<feature type="transmembrane region" description="Helical" evidence="2">
    <location>
        <begin position="6"/>
        <end position="29"/>
    </location>
</feature>
<dbReference type="GeneTree" id="ENSGT00390000001752"/>
<dbReference type="Proteomes" id="UP000001595">
    <property type="component" value="Chromosome 7"/>
</dbReference>
<accession>A0A8I5T0B9</accession>
<name>A0A8I5T0B9_PONAB</name>
<dbReference type="GO" id="GO:0019391">
    <property type="term" value="P:glucuronoside catabolic process"/>
    <property type="evidence" value="ECO:0007669"/>
    <property type="project" value="TreeGrafter"/>
</dbReference>
<reference evidence="3 4" key="1">
    <citation type="submission" date="2008-02" db="EMBL/GenBank/DDBJ databases">
        <title>A 6x draft sequence assembly of the Pongo pygmaeus abelii genome.</title>
        <authorList>
            <person name="Wilson R.K."/>
            <person name="Mardis E."/>
        </authorList>
    </citation>
    <scope>NUCLEOTIDE SEQUENCE [LARGE SCALE GENOMIC DNA]</scope>
</reference>
<proteinExistence type="inferred from homology"/>
<comment type="similarity">
    <text evidence="1">Belongs to the glycosyl hydrolase 2 family.</text>
</comment>
<reference evidence="3" key="3">
    <citation type="submission" date="2025-09" db="UniProtKB">
        <authorList>
            <consortium name="Ensembl"/>
        </authorList>
    </citation>
    <scope>IDENTIFICATION</scope>
</reference>
<keyword evidence="2" id="KW-0472">Membrane</keyword>
<organism evidence="3 4">
    <name type="scientific">Pongo abelii</name>
    <name type="common">Sumatran orangutan</name>
    <name type="synonym">Pongo pygmaeus abelii</name>
    <dbReference type="NCBI Taxonomy" id="9601"/>
    <lineage>
        <taxon>Eukaryota</taxon>
        <taxon>Metazoa</taxon>
        <taxon>Chordata</taxon>
        <taxon>Craniata</taxon>
        <taxon>Vertebrata</taxon>
        <taxon>Euteleostomi</taxon>
        <taxon>Mammalia</taxon>
        <taxon>Eutheria</taxon>
        <taxon>Euarchontoglires</taxon>
        <taxon>Primates</taxon>
        <taxon>Haplorrhini</taxon>
        <taxon>Catarrhini</taxon>
        <taxon>Hominidae</taxon>
        <taxon>Pongo</taxon>
    </lineage>
</organism>
<dbReference type="PANTHER" id="PTHR10066">
    <property type="entry name" value="BETA-GLUCURONIDASE"/>
    <property type="match status" value="1"/>
</dbReference>
<dbReference type="AlphaFoldDB" id="A0A8I5T0B9"/>
<dbReference type="GO" id="GO:0005615">
    <property type="term" value="C:extracellular space"/>
    <property type="evidence" value="ECO:0007669"/>
    <property type="project" value="TreeGrafter"/>
</dbReference>
<dbReference type="GO" id="GO:0004566">
    <property type="term" value="F:beta-glucuronidase activity"/>
    <property type="evidence" value="ECO:0007669"/>
    <property type="project" value="TreeGrafter"/>
</dbReference>
<protein>
    <recommendedName>
        <fullName evidence="5">GUSB</fullName>
    </recommendedName>
</protein>
<keyword evidence="4" id="KW-1185">Reference proteome</keyword>
<dbReference type="InterPro" id="IPR008979">
    <property type="entry name" value="Galactose-bd-like_sf"/>
</dbReference>
<evidence type="ECO:0000256" key="1">
    <source>
        <dbReference type="ARBA" id="ARBA00007401"/>
    </source>
</evidence>
<evidence type="ECO:0008006" key="5">
    <source>
        <dbReference type="Google" id="ProtNLM"/>
    </source>
</evidence>
<evidence type="ECO:0000256" key="2">
    <source>
        <dbReference type="SAM" id="Phobius"/>
    </source>
</evidence>
<dbReference type="Ensembl" id="ENSPPYT00000058064.1">
    <property type="protein sequence ID" value="ENSPPYP00000027296.1"/>
    <property type="gene ID" value="ENSPPYG00000039931.1"/>
</dbReference>
<dbReference type="GO" id="GO:0030246">
    <property type="term" value="F:carbohydrate binding"/>
    <property type="evidence" value="ECO:0007669"/>
    <property type="project" value="TreeGrafter"/>
</dbReference>
<sequence>MAWGSGVAWAAPGLLFWGCALGLQGGMLYPQESRSRERKGLDGLWSCRADFSDNRRRGFEEQWYRRPLRESGPTLDMPVPSSFNDISQDWRLRHFVGWVWYEREVILPERWTEDLHTRVMLRIGSAHSYAIVVRTGWPSQSGGLGSGEAREACELRSVDPGQGPSEPQSSHPRYPKGYFVQNTYFDFFNYAGLQWSVLLYTTPTTYIDDITVTTGVEQEW</sequence>
<dbReference type="Gene3D" id="2.60.120.260">
    <property type="entry name" value="Galactose-binding domain-like"/>
    <property type="match status" value="2"/>
</dbReference>
<evidence type="ECO:0000313" key="4">
    <source>
        <dbReference type="Proteomes" id="UP000001595"/>
    </source>
</evidence>
<dbReference type="PANTHER" id="PTHR10066:SF67">
    <property type="entry name" value="BETA-GLUCURONIDASE"/>
    <property type="match status" value="1"/>
</dbReference>
<keyword evidence="2" id="KW-1133">Transmembrane helix</keyword>
<dbReference type="SUPFAM" id="SSF49785">
    <property type="entry name" value="Galactose-binding domain-like"/>
    <property type="match status" value="1"/>
</dbReference>
<keyword evidence="2" id="KW-0812">Transmembrane</keyword>
<dbReference type="FunFam" id="2.60.120.260:FF:000170">
    <property type="entry name" value="Glucuronidase beta"/>
    <property type="match status" value="1"/>
</dbReference>
<evidence type="ECO:0000313" key="3">
    <source>
        <dbReference type="Ensembl" id="ENSPPYP00000027296.1"/>
    </source>
</evidence>
<reference evidence="3" key="2">
    <citation type="submission" date="2025-08" db="UniProtKB">
        <authorList>
            <consortium name="Ensembl"/>
        </authorList>
    </citation>
    <scope>IDENTIFICATION</scope>
</reference>